<keyword evidence="2" id="KW-1185">Reference proteome</keyword>
<organism evidence="1 2">
    <name type="scientific">Eumeta variegata</name>
    <name type="common">Bagworm moth</name>
    <name type="synonym">Eumeta japonica</name>
    <dbReference type="NCBI Taxonomy" id="151549"/>
    <lineage>
        <taxon>Eukaryota</taxon>
        <taxon>Metazoa</taxon>
        <taxon>Ecdysozoa</taxon>
        <taxon>Arthropoda</taxon>
        <taxon>Hexapoda</taxon>
        <taxon>Insecta</taxon>
        <taxon>Pterygota</taxon>
        <taxon>Neoptera</taxon>
        <taxon>Endopterygota</taxon>
        <taxon>Lepidoptera</taxon>
        <taxon>Glossata</taxon>
        <taxon>Ditrysia</taxon>
        <taxon>Tineoidea</taxon>
        <taxon>Psychidae</taxon>
        <taxon>Oiketicinae</taxon>
        <taxon>Eumeta</taxon>
    </lineage>
</organism>
<evidence type="ECO:0000313" key="2">
    <source>
        <dbReference type="Proteomes" id="UP000299102"/>
    </source>
</evidence>
<dbReference type="EMBL" id="BGZK01000366">
    <property type="protein sequence ID" value="GBP39458.1"/>
    <property type="molecule type" value="Genomic_DNA"/>
</dbReference>
<accession>A0A4C1VK27</accession>
<dbReference type="AlphaFoldDB" id="A0A4C1VK27"/>
<dbReference type="Proteomes" id="UP000299102">
    <property type="component" value="Unassembled WGS sequence"/>
</dbReference>
<sequence length="202" mass="22553">MLRLDFHMAALGAGRARTGRGRRSRFGRLLSFQWNRYDFCISARGHRPREERRSGVVIQRPVLSDISHSLQEVGNALMILRDCECPRAMVDLVSDGSPVRLYIEYGKDVSMASAADESPDNSPQAPAPEAEDIFLRTASNVRAPHHFGHVGRTRLMIRDSEAAVVRATIPVSHSGRAPPADLPVLMPLISRRERRDSSLNFN</sequence>
<proteinExistence type="predicted"/>
<reference evidence="1 2" key="1">
    <citation type="journal article" date="2019" name="Commun. Biol.">
        <title>The bagworm genome reveals a unique fibroin gene that provides high tensile strength.</title>
        <authorList>
            <person name="Kono N."/>
            <person name="Nakamura H."/>
            <person name="Ohtoshi R."/>
            <person name="Tomita M."/>
            <person name="Numata K."/>
            <person name="Arakawa K."/>
        </authorList>
    </citation>
    <scope>NUCLEOTIDE SEQUENCE [LARGE SCALE GENOMIC DNA]</scope>
</reference>
<protein>
    <submittedName>
        <fullName evidence="1">Uncharacterized protein</fullName>
    </submittedName>
</protein>
<gene>
    <name evidence="1" type="ORF">EVAR_23809_1</name>
</gene>
<comment type="caution">
    <text evidence="1">The sequence shown here is derived from an EMBL/GenBank/DDBJ whole genome shotgun (WGS) entry which is preliminary data.</text>
</comment>
<evidence type="ECO:0000313" key="1">
    <source>
        <dbReference type="EMBL" id="GBP39458.1"/>
    </source>
</evidence>
<name>A0A4C1VK27_EUMVA</name>